<sequence length="148" mass="17423">MCAAAATQATANTVYYKCETKNGTTFSQFPCDEQAQEHEVRHSNVEIKPLDNNFSKQLTELQLEQRRDNIELQLRSTKHRLVILKRERSAKTLAEEQRLERLMSDDERKALKKEVNANIKGIEQRYNERIKQTEKRLAQLEKSLKKYQ</sequence>
<dbReference type="Proteomes" id="UP000305874">
    <property type="component" value="Unassembled WGS sequence"/>
</dbReference>
<evidence type="ECO:0000313" key="4">
    <source>
        <dbReference type="Proteomes" id="UP000305874"/>
    </source>
</evidence>
<dbReference type="STRING" id="151081.TW72_08085"/>
<reference evidence="2 4" key="2">
    <citation type="submission" date="2017-12" db="EMBL/GenBank/DDBJ databases">
        <authorList>
            <person name="Paulsen S."/>
            <person name="Gram L.K."/>
        </authorList>
    </citation>
    <scope>NUCLEOTIDE SEQUENCE [LARGE SCALE GENOMIC DNA]</scope>
    <source>
        <strain evidence="2 4">S2897</strain>
    </source>
</reference>
<proteinExistence type="predicted"/>
<dbReference type="eggNOG" id="ENOG5031CK2">
    <property type="taxonomic scope" value="Bacteria"/>
</dbReference>
<name>A0A0F4PZ98_9GAMM</name>
<organism evidence="1 3">
    <name type="scientific">Pseudoalteromonas ruthenica</name>
    <dbReference type="NCBI Taxonomy" id="151081"/>
    <lineage>
        <taxon>Bacteria</taxon>
        <taxon>Pseudomonadati</taxon>
        <taxon>Pseudomonadota</taxon>
        <taxon>Gammaproteobacteria</taxon>
        <taxon>Alteromonadales</taxon>
        <taxon>Pseudoalteromonadaceae</taxon>
        <taxon>Pseudoalteromonas</taxon>
    </lineage>
</organism>
<evidence type="ECO:0000313" key="3">
    <source>
        <dbReference type="Proteomes" id="UP000033664"/>
    </source>
</evidence>
<reference evidence="2" key="4">
    <citation type="submission" date="2019-09" db="EMBL/GenBank/DDBJ databases">
        <title>Co-occurence of chitin degradation, pigmentation and bioactivity in marine Pseudoalteromonas.</title>
        <authorList>
            <person name="Sonnenschein E.C."/>
            <person name="Bech P.K."/>
        </authorList>
    </citation>
    <scope>NUCLEOTIDE SEQUENCE</scope>
    <source>
        <strain evidence="2">S2897</strain>
    </source>
</reference>
<accession>A0A0F4PZ98</accession>
<comment type="caution">
    <text evidence="1">The sequence shown here is derived from an EMBL/GenBank/DDBJ whole genome shotgun (WGS) entry which is preliminary data.</text>
</comment>
<evidence type="ECO:0008006" key="5">
    <source>
        <dbReference type="Google" id="ProtNLM"/>
    </source>
</evidence>
<keyword evidence="3" id="KW-1185">Reference proteome</keyword>
<dbReference type="EMBL" id="PNCG01000002">
    <property type="protein sequence ID" value="TMP88652.1"/>
    <property type="molecule type" value="Genomic_DNA"/>
</dbReference>
<dbReference type="PATRIC" id="fig|151081.8.peg.576"/>
<reference evidence="1 3" key="1">
    <citation type="journal article" date="2015" name="BMC Genomics">
        <title>Genome mining reveals unlocked bioactive potential of marine Gram-negative bacteria.</title>
        <authorList>
            <person name="Machado H."/>
            <person name="Sonnenschein E.C."/>
            <person name="Melchiorsen J."/>
            <person name="Gram L."/>
        </authorList>
    </citation>
    <scope>NUCLEOTIDE SEQUENCE [LARGE SCALE GENOMIC DNA]</scope>
    <source>
        <strain evidence="1 3">S3137</strain>
    </source>
</reference>
<dbReference type="EMBL" id="JXXZ01000007">
    <property type="protein sequence ID" value="KJY99611.1"/>
    <property type="molecule type" value="Genomic_DNA"/>
</dbReference>
<dbReference type="Proteomes" id="UP000033664">
    <property type="component" value="Unassembled WGS sequence"/>
</dbReference>
<evidence type="ECO:0000313" key="2">
    <source>
        <dbReference type="EMBL" id="TMP88652.1"/>
    </source>
</evidence>
<protein>
    <recommendedName>
        <fullName evidence="5">DUF4124 domain-containing protein</fullName>
    </recommendedName>
</protein>
<evidence type="ECO:0000313" key="1">
    <source>
        <dbReference type="EMBL" id="KJY99611.1"/>
    </source>
</evidence>
<reference evidence="4" key="3">
    <citation type="submission" date="2019-06" db="EMBL/GenBank/DDBJ databases">
        <title>Co-occurence of chitin degradation, pigmentation and bioactivity in marine Pseudoalteromonas.</title>
        <authorList>
            <person name="Sonnenschein E.C."/>
            <person name="Bech P.K."/>
        </authorList>
    </citation>
    <scope>NUCLEOTIDE SEQUENCE [LARGE SCALE GENOMIC DNA]</scope>
    <source>
        <strain evidence="4">S2897</strain>
    </source>
</reference>
<gene>
    <name evidence="2" type="ORF">CWC05_04265</name>
    <name evidence="1" type="ORF">TW72_08085</name>
</gene>
<dbReference type="AlphaFoldDB" id="A0A0F4PZ98"/>